<reference evidence="1 2" key="1">
    <citation type="submission" date="2020-08" db="EMBL/GenBank/DDBJ databases">
        <title>A Genomic Blueprint of the Chicken Gut Microbiome.</title>
        <authorList>
            <person name="Gilroy R."/>
            <person name="Ravi A."/>
            <person name="Getino M."/>
            <person name="Pursley I."/>
            <person name="Horton D.L."/>
            <person name="Alikhan N.-F."/>
            <person name="Baker D."/>
            <person name="Gharbi K."/>
            <person name="Hall N."/>
            <person name="Watson M."/>
            <person name="Adriaenssens E.M."/>
            <person name="Foster-Nyarko E."/>
            <person name="Jarju S."/>
            <person name="Secka A."/>
            <person name="Antonio M."/>
            <person name="Oren A."/>
            <person name="Chaudhuri R."/>
            <person name="La Ragione R.M."/>
            <person name="Hildebrand F."/>
            <person name="Pallen M.J."/>
        </authorList>
    </citation>
    <scope>NUCLEOTIDE SEQUENCE [LARGE SCALE GENOMIC DNA]</scope>
    <source>
        <strain evidence="1 2">A46</strain>
    </source>
</reference>
<name>A0ABR8XVS6_9BACL</name>
<comment type="caution">
    <text evidence="1">The sequence shown here is derived from an EMBL/GenBank/DDBJ whole genome shotgun (WGS) entry which is preliminary data.</text>
</comment>
<dbReference type="RefSeq" id="WP_191699020.1">
    <property type="nucleotide sequence ID" value="NZ_JACSPZ010000002.1"/>
</dbReference>
<proteinExistence type="predicted"/>
<keyword evidence="2" id="KW-1185">Reference proteome</keyword>
<accession>A0ABR8XVS6</accession>
<dbReference type="EMBL" id="JACSPZ010000002">
    <property type="protein sequence ID" value="MBD8036055.1"/>
    <property type="molecule type" value="Genomic_DNA"/>
</dbReference>
<dbReference type="Proteomes" id="UP000619101">
    <property type="component" value="Unassembled WGS sequence"/>
</dbReference>
<evidence type="ECO:0000313" key="2">
    <source>
        <dbReference type="Proteomes" id="UP000619101"/>
    </source>
</evidence>
<evidence type="ECO:0000313" key="1">
    <source>
        <dbReference type="EMBL" id="MBD8036055.1"/>
    </source>
</evidence>
<gene>
    <name evidence="1" type="ORF">H9635_04825</name>
</gene>
<protein>
    <submittedName>
        <fullName evidence="1">Uncharacterized protein</fullName>
    </submittedName>
</protein>
<organism evidence="1 2">
    <name type="scientific">Solibacillus faecavium</name>
    <dbReference type="NCBI Taxonomy" id="2762221"/>
    <lineage>
        <taxon>Bacteria</taxon>
        <taxon>Bacillati</taxon>
        <taxon>Bacillota</taxon>
        <taxon>Bacilli</taxon>
        <taxon>Bacillales</taxon>
        <taxon>Caryophanaceae</taxon>
        <taxon>Solibacillus</taxon>
    </lineage>
</organism>
<sequence length="46" mass="5650">MSYPSRKEKAKAASEKKRNEKLAIFRYVTDLFRLVDTIYRFFRMML</sequence>